<dbReference type="InterPro" id="IPR020287">
    <property type="entry name" value="Tail_sheath_C"/>
</dbReference>
<proteinExistence type="inferred from homology"/>
<evidence type="ECO:0000256" key="1">
    <source>
        <dbReference type="ARBA" id="ARBA00008005"/>
    </source>
</evidence>
<sequence length="487" mass="50835">MVGFNDIPSNLRVPLVAIEFNNAGASSGSGVQPYKTLVVGQKTSGGTADALTPLRVTGADQAKQLFGAGSMLHGMAQAYFASNSFTETDFVALDDNGSHEAATGAVAFTGTPSESGTVSVYVGGRRVQVGVSTTSTGTTLATAFAAAVNAATSLPVSAAANTSTVTLTAKNKGLVGNGIDIRLNYAGETTPAGLTVNLTAMSGGTGSPDLETVWATSVSNEQYNVVVVPYTDSTSVASVKAEMERRNGPLVQMEGIAFAAVVGNQSAALTLGSGLNSQFISVMGASTSPTPAYEWAAETAAIAAYYGNIDPARPFKTLPFKWAKAATSAARFTMTERNQMLFDGVSTHTVDADGTVRIERLITTYQTNGSGGEDDSYLDVTTVLTLGYLRYSARNRLLTKYPRHKLADDGIRVGPGQAIVTPNVVKAELIALAREWEEAGLVENADVFKAGLVVERNGSDRTRLDILMTPDLVNSLQVLAGQIKFIL</sequence>
<feature type="domain" description="Tail sheath protein C-terminal" evidence="3">
    <location>
        <begin position="374"/>
        <end position="485"/>
    </location>
</feature>
<dbReference type="EMBL" id="CP114029">
    <property type="protein sequence ID" value="WAP69041.1"/>
    <property type="molecule type" value="Genomic_DNA"/>
</dbReference>
<dbReference type="InterPro" id="IPR007067">
    <property type="entry name" value="Tail_sheath"/>
</dbReference>
<evidence type="ECO:0000313" key="4">
    <source>
        <dbReference type="EMBL" id="WAP69041.1"/>
    </source>
</evidence>
<name>A0ABY7BZU6_9HYPH</name>
<accession>A0ABY7BZU6</accession>
<protein>
    <submittedName>
        <fullName evidence="4">Phage tail sheath subtilisin-like domain-containing protein</fullName>
    </submittedName>
</protein>
<reference evidence="4" key="1">
    <citation type="submission" date="2022-12" db="EMBL/GenBank/DDBJ databases">
        <title>Jiella pelagia sp. nov., isolated from phosphonate enriched culture of Northwest Pacific surface seawater.</title>
        <authorList>
            <person name="Shin D.Y."/>
            <person name="Hwang C.Y."/>
        </authorList>
    </citation>
    <scope>NUCLEOTIDE SEQUENCE</scope>
    <source>
        <strain evidence="4">HL-NP1</strain>
    </source>
</reference>
<dbReference type="Pfam" id="PF04984">
    <property type="entry name" value="Phage_sheath_1"/>
    <property type="match status" value="1"/>
</dbReference>
<evidence type="ECO:0000259" key="3">
    <source>
        <dbReference type="Pfam" id="PF17482"/>
    </source>
</evidence>
<evidence type="ECO:0000259" key="2">
    <source>
        <dbReference type="Pfam" id="PF04984"/>
    </source>
</evidence>
<gene>
    <name evidence="4" type="ORF">OH818_01515</name>
</gene>
<dbReference type="Pfam" id="PF17482">
    <property type="entry name" value="Phage_sheath_1C"/>
    <property type="match status" value="1"/>
</dbReference>
<evidence type="ECO:0000313" key="5">
    <source>
        <dbReference type="Proteomes" id="UP001164020"/>
    </source>
</evidence>
<dbReference type="Proteomes" id="UP001164020">
    <property type="component" value="Chromosome"/>
</dbReference>
<dbReference type="PIRSF" id="PIRSF007349">
    <property type="entry name" value="Tsp_L"/>
    <property type="match status" value="1"/>
</dbReference>
<keyword evidence="5" id="KW-1185">Reference proteome</keyword>
<organism evidence="4 5">
    <name type="scientific">Jiella pelagia</name>
    <dbReference type="NCBI Taxonomy" id="2986949"/>
    <lineage>
        <taxon>Bacteria</taxon>
        <taxon>Pseudomonadati</taxon>
        <taxon>Pseudomonadota</taxon>
        <taxon>Alphaproteobacteria</taxon>
        <taxon>Hyphomicrobiales</taxon>
        <taxon>Aurantimonadaceae</taxon>
        <taxon>Jiella</taxon>
    </lineage>
</organism>
<comment type="similarity">
    <text evidence="1">Belongs to the myoviridae tail sheath protein family.</text>
</comment>
<dbReference type="InterPro" id="IPR035089">
    <property type="entry name" value="Phage_sheath_subtilisin"/>
</dbReference>
<feature type="domain" description="Tail sheath protein subtilisin-like" evidence="2">
    <location>
        <begin position="204"/>
        <end position="364"/>
    </location>
</feature>
<dbReference type="RefSeq" id="WP_268881478.1">
    <property type="nucleotide sequence ID" value="NZ_CP114029.1"/>
</dbReference>